<dbReference type="AlphaFoldDB" id="A0A165BCU6"/>
<feature type="domain" description="DUF6570" evidence="1">
    <location>
        <begin position="5"/>
        <end position="114"/>
    </location>
</feature>
<evidence type="ECO:0000259" key="1">
    <source>
        <dbReference type="Pfam" id="PF20209"/>
    </source>
</evidence>
<gene>
    <name evidence="2" type="ORF">LAESUDRAFT_665364</name>
</gene>
<dbReference type="Proteomes" id="UP000076871">
    <property type="component" value="Unassembled WGS sequence"/>
</dbReference>
<dbReference type="RefSeq" id="XP_040758502.1">
    <property type="nucleotide sequence ID" value="XM_040905186.1"/>
</dbReference>
<dbReference type="OrthoDB" id="2799407at2759"/>
<organism evidence="2 3">
    <name type="scientific">Laetiporus sulphureus 93-53</name>
    <dbReference type="NCBI Taxonomy" id="1314785"/>
    <lineage>
        <taxon>Eukaryota</taxon>
        <taxon>Fungi</taxon>
        <taxon>Dikarya</taxon>
        <taxon>Basidiomycota</taxon>
        <taxon>Agaricomycotina</taxon>
        <taxon>Agaricomycetes</taxon>
        <taxon>Polyporales</taxon>
        <taxon>Laetiporus</taxon>
    </lineage>
</organism>
<dbReference type="GeneID" id="63822216"/>
<sequence length="115" mass="12917">MLVRHRLSRNAIVNGLWIGDVPSVLTELTFVEQMSVARIRHNSFIIKVTMGQHKMMANAIVFSQPIKKVYDILSPPVSDLEQVLTILFTGPTHPVESDFRRTPLLVRHAVVFAAG</sequence>
<evidence type="ECO:0000313" key="3">
    <source>
        <dbReference type="Proteomes" id="UP000076871"/>
    </source>
</evidence>
<dbReference type="InterPro" id="IPR046700">
    <property type="entry name" value="DUF6570"/>
</dbReference>
<dbReference type="EMBL" id="KV427677">
    <property type="protein sequence ID" value="KZT00762.1"/>
    <property type="molecule type" value="Genomic_DNA"/>
</dbReference>
<protein>
    <recommendedName>
        <fullName evidence="1">DUF6570 domain-containing protein</fullName>
    </recommendedName>
</protein>
<dbReference type="InParanoid" id="A0A165BCU6"/>
<keyword evidence="3" id="KW-1185">Reference proteome</keyword>
<proteinExistence type="predicted"/>
<accession>A0A165BCU6</accession>
<reference evidence="2 3" key="1">
    <citation type="journal article" date="2016" name="Mol. Biol. Evol.">
        <title>Comparative Genomics of Early-Diverging Mushroom-Forming Fungi Provides Insights into the Origins of Lignocellulose Decay Capabilities.</title>
        <authorList>
            <person name="Nagy L.G."/>
            <person name="Riley R."/>
            <person name="Tritt A."/>
            <person name="Adam C."/>
            <person name="Daum C."/>
            <person name="Floudas D."/>
            <person name="Sun H."/>
            <person name="Yadav J.S."/>
            <person name="Pangilinan J."/>
            <person name="Larsson K.H."/>
            <person name="Matsuura K."/>
            <person name="Barry K."/>
            <person name="Labutti K."/>
            <person name="Kuo R."/>
            <person name="Ohm R.A."/>
            <person name="Bhattacharya S.S."/>
            <person name="Shirouzu T."/>
            <person name="Yoshinaga Y."/>
            <person name="Martin F.M."/>
            <person name="Grigoriev I.V."/>
            <person name="Hibbett D.S."/>
        </authorList>
    </citation>
    <scope>NUCLEOTIDE SEQUENCE [LARGE SCALE GENOMIC DNA]</scope>
    <source>
        <strain evidence="2 3">93-53</strain>
    </source>
</reference>
<name>A0A165BCU6_9APHY</name>
<dbReference type="Pfam" id="PF20209">
    <property type="entry name" value="DUF6570"/>
    <property type="match status" value="1"/>
</dbReference>
<dbReference type="STRING" id="1314785.A0A165BCU6"/>
<evidence type="ECO:0000313" key="2">
    <source>
        <dbReference type="EMBL" id="KZT00762.1"/>
    </source>
</evidence>